<proteinExistence type="predicted"/>
<protein>
    <submittedName>
        <fullName evidence="1">Uncharacterized protein</fullName>
    </submittedName>
</protein>
<dbReference type="AlphaFoldDB" id="Q6HKA7"/>
<gene>
    <name evidence="1" type="ordered locus">BT9727_1687</name>
</gene>
<dbReference type="EMBL" id="AE017355">
    <property type="protein sequence ID" value="AAT59601.1"/>
    <property type="molecule type" value="Genomic_DNA"/>
</dbReference>
<dbReference type="HOGENOM" id="CLU_2566700_0_0_9"/>
<evidence type="ECO:0000313" key="2">
    <source>
        <dbReference type="Proteomes" id="UP000001301"/>
    </source>
</evidence>
<organism evidence="1 2">
    <name type="scientific">Bacillus thuringiensis subsp. konkukian (strain 97-27)</name>
    <dbReference type="NCBI Taxonomy" id="281309"/>
    <lineage>
        <taxon>Bacteria</taxon>
        <taxon>Bacillati</taxon>
        <taxon>Bacillota</taxon>
        <taxon>Bacilli</taxon>
        <taxon>Bacillales</taxon>
        <taxon>Bacillaceae</taxon>
        <taxon>Bacillus</taxon>
        <taxon>Bacillus cereus group</taxon>
    </lineage>
</organism>
<evidence type="ECO:0000313" key="1">
    <source>
        <dbReference type="EMBL" id="AAT59601.1"/>
    </source>
</evidence>
<dbReference type="KEGG" id="btk:BT9727_1687"/>
<reference evidence="1 2" key="1">
    <citation type="journal article" date="2006" name="J. Bacteriol.">
        <title>Pathogenomic sequence analysis of Bacillus cereus and Bacillus thuringiensis isolates closely related to Bacillus anthracis.</title>
        <authorList>
            <person name="Han C.S."/>
            <person name="Xie G."/>
            <person name="Challacombe J.F."/>
            <person name="Altherr M.R."/>
            <person name="Bhotika S.S."/>
            <person name="Brown N."/>
            <person name="Bruce D."/>
            <person name="Campbell C.S."/>
            <person name="Campbell M.L."/>
            <person name="Chen J."/>
            <person name="Chertkov O."/>
            <person name="Cleland C."/>
            <person name="Dimitrijevic M."/>
            <person name="Doggett N.A."/>
            <person name="Fawcett J.J."/>
            <person name="Glavina T."/>
            <person name="Goodwin L.A."/>
            <person name="Green L.D."/>
            <person name="Hill K.K."/>
            <person name="Hitchcock P."/>
            <person name="Jackson P.J."/>
            <person name="Keim P."/>
            <person name="Kewalramani A.R."/>
            <person name="Longmire J."/>
            <person name="Lucas S."/>
            <person name="Malfatti S."/>
            <person name="McMurry K."/>
            <person name="Meincke L.J."/>
            <person name="Misra M."/>
            <person name="Moseman B.L."/>
            <person name="Mundt M."/>
            <person name="Munk A.C."/>
            <person name="Okinaka R.T."/>
            <person name="Parson-Quintana B."/>
            <person name="Reilly L.P."/>
            <person name="Richardson P."/>
            <person name="Robinson D.L."/>
            <person name="Rubin E."/>
            <person name="Saunders E."/>
            <person name="Tapia R."/>
            <person name="Tesmer J.G."/>
            <person name="Thayer N."/>
            <person name="Thompson L.S."/>
            <person name="Tice H."/>
            <person name="Ticknor L.O."/>
            <person name="Wills P.L."/>
            <person name="Brettin T.S."/>
            <person name="Gilna P."/>
        </authorList>
    </citation>
    <scope>NUCLEOTIDE SEQUENCE [LARGE SCALE GENOMIC DNA]</scope>
    <source>
        <strain evidence="1 2">97-27</strain>
    </source>
</reference>
<sequence>MMRTTAVNVQSNISFFTLLFFLVISFPPNSYQYIQDFLCLIVHLINVNKSVQILRTRPPMIPIAIEITNICTKLRVVVYVM</sequence>
<name>Q6HKA7_BACHK</name>
<dbReference type="Proteomes" id="UP000001301">
    <property type="component" value="Chromosome"/>
</dbReference>
<accession>Q6HKA7</accession>